<dbReference type="Proteomes" id="UP000640583">
    <property type="component" value="Unassembled WGS sequence"/>
</dbReference>
<dbReference type="GO" id="GO:0016779">
    <property type="term" value="F:nucleotidyltransferase activity"/>
    <property type="evidence" value="ECO:0007669"/>
    <property type="project" value="UniProtKB-KW"/>
</dbReference>
<evidence type="ECO:0000256" key="1">
    <source>
        <dbReference type="ARBA" id="ARBA00022679"/>
    </source>
</evidence>
<dbReference type="InterPro" id="IPR050065">
    <property type="entry name" value="GlmU-like"/>
</dbReference>
<dbReference type="SUPFAM" id="SSF53448">
    <property type="entry name" value="Nucleotide-diphospho-sugar transferases"/>
    <property type="match status" value="1"/>
</dbReference>
<dbReference type="InterPro" id="IPR029044">
    <property type="entry name" value="Nucleotide-diphossugar_trans"/>
</dbReference>
<feature type="domain" description="MobA-like NTP transferase" evidence="4">
    <location>
        <begin position="15"/>
        <end position="136"/>
    </location>
</feature>
<keyword evidence="3" id="KW-0460">Magnesium</keyword>
<dbReference type="InterPro" id="IPR025877">
    <property type="entry name" value="MobA-like_NTP_Trfase"/>
</dbReference>
<evidence type="ECO:0000313" key="5">
    <source>
        <dbReference type="EMBL" id="MBI1495457.1"/>
    </source>
</evidence>
<comment type="caution">
    <text evidence="5">The sequence shown here is derived from an EMBL/GenBank/DDBJ whole genome shotgun (WGS) entry which is preliminary data.</text>
</comment>
<accession>A0A8J7LX85</accession>
<gene>
    <name evidence="5" type="ORF">H1D41_17600</name>
</gene>
<dbReference type="Pfam" id="PF12804">
    <property type="entry name" value="NTP_transf_3"/>
    <property type="match status" value="1"/>
</dbReference>
<evidence type="ECO:0000256" key="2">
    <source>
        <dbReference type="ARBA" id="ARBA00022695"/>
    </source>
</evidence>
<reference evidence="5" key="1">
    <citation type="submission" date="2020-10" db="EMBL/GenBank/DDBJ databases">
        <title>Paenihalocynthiibacter styelae gen. nov., sp. nov., isolated from stalked sea squirt Styela clava.</title>
        <authorList>
            <person name="Kim Y.-O."/>
            <person name="Yoon J.-H."/>
        </authorList>
    </citation>
    <scope>NUCLEOTIDE SEQUENCE</scope>
    <source>
        <strain evidence="5">MYP1-1</strain>
    </source>
</reference>
<dbReference type="Gene3D" id="3.90.550.10">
    <property type="entry name" value="Spore Coat Polysaccharide Biosynthesis Protein SpsA, Chain A"/>
    <property type="match status" value="1"/>
</dbReference>
<organism evidence="5 6">
    <name type="scientific">Halocynthiibacter styelae</name>
    <dbReference type="NCBI Taxonomy" id="2761955"/>
    <lineage>
        <taxon>Bacteria</taxon>
        <taxon>Pseudomonadati</taxon>
        <taxon>Pseudomonadota</taxon>
        <taxon>Alphaproteobacteria</taxon>
        <taxon>Rhodobacterales</taxon>
        <taxon>Paracoccaceae</taxon>
        <taxon>Halocynthiibacter</taxon>
    </lineage>
</organism>
<dbReference type="RefSeq" id="WP_228850158.1">
    <property type="nucleotide sequence ID" value="NZ_JADCKQ010000020.1"/>
</dbReference>
<dbReference type="EMBL" id="JADCKQ010000020">
    <property type="protein sequence ID" value="MBI1495457.1"/>
    <property type="molecule type" value="Genomic_DNA"/>
</dbReference>
<keyword evidence="1" id="KW-0808">Transferase</keyword>
<evidence type="ECO:0000256" key="3">
    <source>
        <dbReference type="ARBA" id="ARBA00022842"/>
    </source>
</evidence>
<evidence type="ECO:0000313" key="6">
    <source>
        <dbReference type="Proteomes" id="UP000640583"/>
    </source>
</evidence>
<dbReference type="CDD" id="cd02523">
    <property type="entry name" value="PC_cytidylyltransferase"/>
    <property type="match status" value="1"/>
</dbReference>
<proteinExistence type="predicted"/>
<keyword evidence="6" id="KW-1185">Reference proteome</keyword>
<dbReference type="PANTHER" id="PTHR43584">
    <property type="entry name" value="NUCLEOTIDYL TRANSFERASE"/>
    <property type="match status" value="1"/>
</dbReference>
<dbReference type="PANTHER" id="PTHR43584:SF5">
    <property type="entry name" value="PROTEIN LICC"/>
    <property type="match status" value="1"/>
</dbReference>
<protein>
    <submittedName>
        <fullName evidence="5">Phosphocholine cytidylyltransferase family protein</fullName>
    </submittedName>
</protein>
<evidence type="ECO:0000259" key="4">
    <source>
        <dbReference type="Pfam" id="PF12804"/>
    </source>
</evidence>
<sequence length="279" mass="31274">MKKQPPKTAPNIPKVIILAAGVGSRIRPLTNDCPKSLLKVAGTPILERMITNCQACGLTEFVIVLGYLENKIRAFVQNRFPQLNVTFIVNDQYETTNTGYSLMLAINANSGAGFIKFDADVVFDQKVLQRLMAHNAENTLCIDRIIKLEAEEVKVVFDMDQRVQQASKTVDLKSAMGESIGIEKISAQTSMLLVAELETMMREEAHRQDYYEAAYERLIAHGVAFHITDITDLDWVEIDTHDDFEAANSMFGKSAKRAMRPPSYLHLSDAGSIQSFRRK</sequence>
<name>A0A8J7LX85_9RHOB</name>
<dbReference type="AlphaFoldDB" id="A0A8J7LX85"/>
<keyword evidence="2 5" id="KW-0548">Nucleotidyltransferase</keyword>